<sequence length="70" mass="7183">MIGSGSEPIARSRDAWARVPGLSRGVAMLGLGFRAYCAGSRCFSSASGPIARGRDALAQIPSLSRGGTML</sequence>
<evidence type="ECO:0000313" key="1">
    <source>
        <dbReference type="EMBL" id="OCT10552.1"/>
    </source>
</evidence>
<evidence type="ECO:0000313" key="2">
    <source>
        <dbReference type="Proteomes" id="UP000093309"/>
    </source>
</evidence>
<accession>A0A1C0ZR62</accession>
<gene>
    <name evidence="1" type="ORF">A8709_22130</name>
</gene>
<protein>
    <submittedName>
        <fullName evidence="1">Uncharacterized protein</fullName>
    </submittedName>
</protein>
<dbReference type="EMBL" id="LYPC01000030">
    <property type="protein sequence ID" value="OCT10552.1"/>
    <property type="molecule type" value="Genomic_DNA"/>
</dbReference>
<proteinExistence type="predicted"/>
<dbReference type="Proteomes" id="UP000093309">
    <property type="component" value="Unassembled WGS sequence"/>
</dbReference>
<keyword evidence="2" id="KW-1185">Reference proteome</keyword>
<dbReference type="STRING" id="512399.A8709_22130"/>
<reference evidence="2" key="1">
    <citation type="submission" date="2016-05" db="EMBL/GenBank/DDBJ databases">
        <title>Paenibacillus oryzae. sp. nov., isolated from the rice root.</title>
        <authorList>
            <person name="Zhang J."/>
            <person name="Zhang X."/>
        </authorList>
    </citation>
    <scope>NUCLEOTIDE SEQUENCE [LARGE SCALE GENOMIC DNA]</scope>
    <source>
        <strain evidence="2">KCTC13222</strain>
    </source>
</reference>
<dbReference type="AlphaFoldDB" id="A0A1C0ZR62"/>
<comment type="caution">
    <text evidence="1">The sequence shown here is derived from an EMBL/GenBank/DDBJ whole genome shotgun (WGS) entry which is preliminary data.</text>
</comment>
<name>A0A1C0ZR62_9BACL</name>
<organism evidence="1 2">
    <name type="scientific">Paenibacillus pectinilyticus</name>
    <dbReference type="NCBI Taxonomy" id="512399"/>
    <lineage>
        <taxon>Bacteria</taxon>
        <taxon>Bacillati</taxon>
        <taxon>Bacillota</taxon>
        <taxon>Bacilli</taxon>
        <taxon>Bacillales</taxon>
        <taxon>Paenibacillaceae</taxon>
        <taxon>Paenibacillus</taxon>
    </lineage>
</organism>